<evidence type="ECO:0000256" key="2">
    <source>
        <dbReference type="SAM" id="SignalP"/>
    </source>
</evidence>
<feature type="chain" id="PRO_5042074761" evidence="2">
    <location>
        <begin position="28"/>
        <end position="523"/>
    </location>
</feature>
<comment type="caution">
    <text evidence="3">The sequence shown here is derived from an EMBL/GenBank/DDBJ whole genome shotgun (WGS) entry which is preliminary data.</text>
</comment>
<dbReference type="InterPro" id="IPR051222">
    <property type="entry name" value="PPR/CCM1_RNA-binding"/>
</dbReference>
<dbReference type="PANTHER" id="PTHR47942:SF63">
    <property type="entry name" value="PENTATRICOPEPTIDE REPEAT-CONTAINING PROTEIN"/>
    <property type="match status" value="1"/>
</dbReference>
<dbReference type="AlphaFoldDB" id="A0AAD2JKZ1"/>
<keyword evidence="4" id="KW-1185">Reference proteome</keyword>
<accession>A0AAD2JKZ1</accession>
<name>A0AAD2JKZ1_9STRA</name>
<dbReference type="Proteomes" id="UP001295423">
    <property type="component" value="Unassembled WGS sequence"/>
</dbReference>
<evidence type="ECO:0000313" key="3">
    <source>
        <dbReference type="EMBL" id="CAJ1960110.1"/>
    </source>
</evidence>
<evidence type="ECO:0000313" key="4">
    <source>
        <dbReference type="Proteomes" id="UP001295423"/>
    </source>
</evidence>
<feature type="signal peptide" evidence="2">
    <location>
        <begin position="1"/>
        <end position="27"/>
    </location>
</feature>
<organism evidence="3 4">
    <name type="scientific">Cylindrotheca closterium</name>
    <dbReference type="NCBI Taxonomy" id="2856"/>
    <lineage>
        <taxon>Eukaryota</taxon>
        <taxon>Sar</taxon>
        <taxon>Stramenopiles</taxon>
        <taxon>Ochrophyta</taxon>
        <taxon>Bacillariophyta</taxon>
        <taxon>Bacillariophyceae</taxon>
        <taxon>Bacillariophycidae</taxon>
        <taxon>Bacillariales</taxon>
        <taxon>Bacillariaceae</taxon>
        <taxon>Cylindrotheca</taxon>
    </lineage>
</organism>
<reference evidence="3" key="1">
    <citation type="submission" date="2023-08" db="EMBL/GenBank/DDBJ databases">
        <authorList>
            <person name="Audoor S."/>
            <person name="Bilcke G."/>
        </authorList>
    </citation>
    <scope>NUCLEOTIDE SEQUENCE</scope>
</reference>
<keyword evidence="2" id="KW-0732">Signal</keyword>
<dbReference type="PANTHER" id="PTHR47942">
    <property type="entry name" value="TETRATRICOPEPTIDE REPEAT (TPR)-LIKE SUPERFAMILY PROTEIN-RELATED"/>
    <property type="match status" value="1"/>
</dbReference>
<dbReference type="InterPro" id="IPR011990">
    <property type="entry name" value="TPR-like_helical_dom_sf"/>
</dbReference>
<protein>
    <submittedName>
        <fullName evidence="3">Uncharacterized protein</fullName>
    </submittedName>
</protein>
<evidence type="ECO:0000256" key="1">
    <source>
        <dbReference type="ARBA" id="ARBA00022737"/>
    </source>
</evidence>
<proteinExistence type="predicted"/>
<keyword evidence="1" id="KW-0677">Repeat</keyword>
<dbReference type="EMBL" id="CAKOGP040002047">
    <property type="protein sequence ID" value="CAJ1960110.1"/>
    <property type="molecule type" value="Genomic_DNA"/>
</dbReference>
<gene>
    <name evidence="3" type="ORF">CYCCA115_LOCUS18526</name>
</gene>
<dbReference type="Gene3D" id="1.25.40.10">
    <property type="entry name" value="Tetratricopeptide repeat domain"/>
    <property type="match status" value="2"/>
</dbReference>
<sequence>MSRIAESSLVLSCFLLLALVSLPTTESYITFKTYIPPTRQRQWLTQLTGDICDSPTGSRLIDSAPEVLRGWSMSKEATVENAMSVESLFKRLVEESKAGIRNVNPTTLDYNIILNLWVKSQGGVFAAERCEQILTTMQKLHQETNDFSIQPNLETFKSALLAWKNSRVPFAAIRAQRLLEWMIRLYESGENDVLPDSDCFDICLQIWSKSDNDPRAAHKAEQLLLTQDKLSQIVHSHKLKPTTLSFNAVLFAWAKTITKESPHKHKKMVALLALMEHLYFEMANTRVEPDRCTYNTVLCALAKGCSPETAKQADTILRSIETHYKNDEISWDPDAILFNTVISAWAHSDVPGAYRKAQSILDRQLNLYYAGCQDCKPDVIGFTSVLSSCASEPKKSERAKAFNVALSNIQALEKNPAFGKANHITYGTMLKACARLLPAGSPERTKWTRHFFQKACDAGMVGNMVLNRLREATTSVEEYKELIQGYSKSTLPKQWTCNVQERGGYFRNPKALLYANVKQQQQQ</sequence>